<dbReference type="Proteomes" id="UP000199250">
    <property type="component" value="Unassembled WGS sequence"/>
</dbReference>
<dbReference type="EMBL" id="FNYQ01000003">
    <property type="protein sequence ID" value="SEI45261.1"/>
    <property type="molecule type" value="Genomic_DNA"/>
</dbReference>
<dbReference type="AlphaFoldDB" id="A0A1H6QNC2"/>
<evidence type="ECO:0008006" key="3">
    <source>
        <dbReference type="Google" id="ProtNLM"/>
    </source>
</evidence>
<gene>
    <name evidence="1" type="ORF">SAMN04244572_00335</name>
</gene>
<evidence type="ECO:0000313" key="1">
    <source>
        <dbReference type="EMBL" id="SEI45261.1"/>
    </source>
</evidence>
<sequence>MLKPRILFKYRKFDKGCLELLLNKQLWFAEPASLNDHFEGEPSFSEVLNAVWANYSRPESERKIYREKIEQQLAKTGICSFSKARKNQLMWFHYTDEHKGVYIGFREHLLRLEWSHIYPIDVSYQDEYPFKEIIEHFNFFEKHPEVNNFEDIAGDILYSILSTKYSSWRYERERRLVFCRSEAKSFEAKTINSIAFGLRMPEQDKSTLRLILSGQEWSHVKWFQAVKSKTKYALEFKRIQ</sequence>
<dbReference type="InterPro" id="IPR021352">
    <property type="entry name" value="DUF2971"/>
</dbReference>
<dbReference type="RefSeq" id="WP_090729408.1">
    <property type="nucleotide sequence ID" value="NZ_FNYQ01000003.1"/>
</dbReference>
<protein>
    <recommendedName>
        <fullName evidence="3">DUF2971 domain-containing protein</fullName>
    </recommendedName>
</protein>
<proteinExistence type="predicted"/>
<dbReference type="OrthoDB" id="4119964at2"/>
<organism evidence="1 2">
    <name type="scientific">Azotobacter beijerinckii</name>
    <dbReference type="NCBI Taxonomy" id="170623"/>
    <lineage>
        <taxon>Bacteria</taxon>
        <taxon>Pseudomonadati</taxon>
        <taxon>Pseudomonadota</taxon>
        <taxon>Gammaproteobacteria</taxon>
        <taxon>Pseudomonadales</taxon>
        <taxon>Pseudomonadaceae</taxon>
        <taxon>Azotobacter</taxon>
    </lineage>
</organism>
<dbReference type="Pfam" id="PF11185">
    <property type="entry name" value="DUF2971"/>
    <property type="match status" value="1"/>
</dbReference>
<accession>A0A1H6QNC2</accession>
<evidence type="ECO:0000313" key="2">
    <source>
        <dbReference type="Proteomes" id="UP000199250"/>
    </source>
</evidence>
<reference evidence="1 2" key="1">
    <citation type="submission" date="2016-10" db="EMBL/GenBank/DDBJ databases">
        <authorList>
            <person name="de Groot N.N."/>
        </authorList>
    </citation>
    <scope>NUCLEOTIDE SEQUENCE [LARGE SCALE GENOMIC DNA]</scope>
    <source>
        <strain evidence="1 2">DSM 373</strain>
    </source>
</reference>
<name>A0A1H6QNC2_9GAMM</name>